<proteinExistence type="predicted"/>
<evidence type="ECO:0000313" key="6">
    <source>
        <dbReference type="EnsemblPlants" id="AUR62000334-RA:cds"/>
    </source>
</evidence>
<feature type="chain" id="PRO_5030813916" description="Wall-associated receptor kinase galacturonan-binding domain-containing protein" evidence="4">
    <location>
        <begin position="25"/>
        <end position="244"/>
    </location>
</feature>
<keyword evidence="3" id="KW-1133">Transmembrane helix</keyword>
<name>A0A803KMS8_CHEQI</name>
<evidence type="ECO:0000256" key="3">
    <source>
        <dbReference type="SAM" id="Phobius"/>
    </source>
</evidence>
<evidence type="ECO:0000256" key="1">
    <source>
        <dbReference type="ARBA" id="ARBA00004167"/>
    </source>
</evidence>
<sequence>MNYLLLQFILIALYFWVHPLLTVASSPLMVAYPPIAKPGCQDICGTVSIPYPFGIGDDCYHSLPYEVTCNTSVLTPKLFLSKFDLEVSEISLNTLDTHTIVVKTLLQRTCSIQDVNISSIDLRGTPYLFSGEFNSLIVGSCGSSALLLDRSNEILGGCTTACYQGADDCTNTMLINKTLSMRTNIVKVLQRIMIVTANMALMAILIFLMDVKSQENARDENKGAPKKETIIAVSATSMVILIRG</sequence>
<evidence type="ECO:0000259" key="5">
    <source>
        <dbReference type="Pfam" id="PF13947"/>
    </source>
</evidence>
<organism evidence="6 7">
    <name type="scientific">Chenopodium quinoa</name>
    <name type="common">Quinoa</name>
    <dbReference type="NCBI Taxonomy" id="63459"/>
    <lineage>
        <taxon>Eukaryota</taxon>
        <taxon>Viridiplantae</taxon>
        <taxon>Streptophyta</taxon>
        <taxon>Embryophyta</taxon>
        <taxon>Tracheophyta</taxon>
        <taxon>Spermatophyta</taxon>
        <taxon>Magnoliopsida</taxon>
        <taxon>eudicotyledons</taxon>
        <taxon>Gunneridae</taxon>
        <taxon>Pentapetalae</taxon>
        <taxon>Caryophyllales</taxon>
        <taxon>Chenopodiaceae</taxon>
        <taxon>Chenopodioideae</taxon>
        <taxon>Atripliceae</taxon>
        <taxon>Chenopodium</taxon>
    </lineage>
</organism>
<keyword evidence="3" id="KW-0472">Membrane</keyword>
<keyword evidence="7" id="KW-1185">Reference proteome</keyword>
<comment type="subcellular location">
    <subcellularLocation>
        <location evidence="1">Membrane</location>
        <topology evidence="1">Single-pass membrane protein</topology>
    </subcellularLocation>
</comment>
<dbReference type="GO" id="GO:0030247">
    <property type="term" value="F:polysaccharide binding"/>
    <property type="evidence" value="ECO:0007669"/>
    <property type="project" value="InterPro"/>
</dbReference>
<feature type="signal peptide" evidence="4">
    <location>
        <begin position="1"/>
        <end position="24"/>
    </location>
</feature>
<evidence type="ECO:0000256" key="2">
    <source>
        <dbReference type="ARBA" id="ARBA00022729"/>
    </source>
</evidence>
<feature type="transmembrane region" description="Helical" evidence="3">
    <location>
        <begin position="188"/>
        <end position="208"/>
    </location>
</feature>
<protein>
    <recommendedName>
        <fullName evidence="5">Wall-associated receptor kinase galacturonan-binding domain-containing protein</fullName>
    </recommendedName>
</protein>
<dbReference type="InterPro" id="IPR025287">
    <property type="entry name" value="WAK_GUB"/>
</dbReference>
<reference evidence="6" key="1">
    <citation type="journal article" date="2017" name="Nature">
        <title>The genome of Chenopodium quinoa.</title>
        <authorList>
            <person name="Jarvis D.E."/>
            <person name="Ho Y.S."/>
            <person name="Lightfoot D.J."/>
            <person name="Schmoeckel S.M."/>
            <person name="Li B."/>
            <person name="Borm T.J.A."/>
            <person name="Ohyanagi H."/>
            <person name="Mineta K."/>
            <person name="Michell C.T."/>
            <person name="Saber N."/>
            <person name="Kharbatia N.M."/>
            <person name="Rupper R.R."/>
            <person name="Sharp A.R."/>
            <person name="Dally N."/>
            <person name="Boughton B.A."/>
            <person name="Woo Y.H."/>
            <person name="Gao G."/>
            <person name="Schijlen E.G.W.M."/>
            <person name="Guo X."/>
            <person name="Momin A.A."/>
            <person name="Negrao S."/>
            <person name="Al-Babili S."/>
            <person name="Gehring C."/>
            <person name="Roessner U."/>
            <person name="Jung C."/>
            <person name="Murphy K."/>
            <person name="Arold S.T."/>
            <person name="Gojobori T."/>
            <person name="van der Linden C.G."/>
            <person name="van Loo E.N."/>
            <person name="Jellen E.N."/>
            <person name="Maughan P.J."/>
            <person name="Tester M."/>
        </authorList>
    </citation>
    <scope>NUCLEOTIDE SEQUENCE [LARGE SCALE GENOMIC DNA]</scope>
    <source>
        <strain evidence="6">cv. PI 614886</strain>
    </source>
</reference>
<feature type="domain" description="Wall-associated receptor kinase galacturonan-binding" evidence="5">
    <location>
        <begin position="40"/>
        <end position="94"/>
    </location>
</feature>
<dbReference type="PANTHER" id="PTHR33491">
    <property type="entry name" value="OSJNBA0016N04.9 PROTEIN"/>
    <property type="match status" value="1"/>
</dbReference>
<evidence type="ECO:0000256" key="4">
    <source>
        <dbReference type="SAM" id="SignalP"/>
    </source>
</evidence>
<reference evidence="6" key="2">
    <citation type="submission" date="2021-03" db="UniProtKB">
        <authorList>
            <consortium name="EnsemblPlants"/>
        </authorList>
    </citation>
    <scope>IDENTIFICATION</scope>
</reference>
<accession>A0A803KMS8</accession>
<keyword evidence="3" id="KW-0812">Transmembrane</keyword>
<dbReference type="EnsemblPlants" id="AUR62000334-RA">
    <property type="protein sequence ID" value="AUR62000334-RA:cds"/>
    <property type="gene ID" value="AUR62000334"/>
</dbReference>
<dbReference type="Proteomes" id="UP000596660">
    <property type="component" value="Unplaced"/>
</dbReference>
<dbReference type="Gramene" id="AUR62000334-RA">
    <property type="protein sequence ID" value="AUR62000334-RA:cds"/>
    <property type="gene ID" value="AUR62000334"/>
</dbReference>
<dbReference type="AlphaFoldDB" id="A0A803KMS8"/>
<dbReference type="Pfam" id="PF13947">
    <property type="entry name" value="GUB_WAK_bind"/>
    <property type="match status" value="1"/>
</dbReference>
<evidence type="ECO:0000313" key="7">
    <source>
        <dbReference type="Proteomes" id="UP000596660"/>
    </source>
</evidence>
<keyword evidence="2 4" id="KW-0732">Signal</keyword>
<dbReference type="GO" id="GO:0016020">
    <property type="term" value="C:membrane"/>
    <property type="evidence" value="ECO:0007669"/>
    <property type="project" value="UniProtKB-SubCell"/>
</dbReference>